<keyword evidence="2" id="KW-0653">Protein transport</keyword>
<feature type="coiled-coil region" evidence="3">
    <location>
        <begin position="59"/>
        <end position="128"/>
    </location>
</feature>
<keyword evidence="5" id="KW-1185">Reference proteome</keyword>
<dbReference type="AlphaFoldDB" id="A0A401ITR4"/>
<evidence type="ECO:0008006" key="6">
    <source>
        <dbReference type="Google" id="ProtNLM"/>
    </source>
</evidence>
<dbReference type="EMBL" id="BFFP01000021">
    <property type="protein sequence ID" value="GBG94931.1"/>
    <property type="molecule type" value="Genomic_DNA"/>
</dbReference>
<evidence type="ECO:0000256" key="3">
    <source>
        <dbReference type="SAM" id="Coils"/>
    </source>
</evidence>
<evidence type="ECO:0000313" key="4">
    <source>
        <dbReference type="EMBL" id="GBG94931.1"/>
    </source>
</evidence>
<evidence type="ECO:0000313" key="5">
    <source>
        <dbReference type="Proteomes" id="UP000286848"/>
    </source>
</evidence>
<protein>
    <recommendedName>
        <fullName evidence="6">Flagellar assembly protein FliH</fullName>
    </recommendedName>
</protein>
<reference evidence="4 5" key="1">
    <citation type="journal article" date="2019" name="Int. J. Syst. Evol. Microbiol.">
        <title>Lactobacillus salitolerans sp. nov., a novel lactic acid bacterium isolated from spent mushroom substrates.</title>
        <authorList>
            <person name="Tohno M."/>
            <person name="Tanizawa Y."/>
            <person name="Kojima Y."/>
            <person name="Sakamoto M."/>
            <person name="Nakamura Y."/>
            <person name="Ohkuma M."/>
            <person name="Kobayashi H."/>
        </authorList>
    </citation>
    <scope>NUCLEOTIDE SEQUENCE [LARGE SCALE GENOMIC DNA]</scope>
    <source>
        <strain evidence="4 5">YK43</strain>
    </source>
</reference>
<evidence type="ECO:0000256" key="2">
    <source>
        <dbReference type="ARBA" id="ARBA00022927"/>
    </source>
</evidence>
<name>A0A401ITR4_9LACO</name>
<gene>
    <name evidence="4" type="ORF">LFYK43_13900</name>
</gene>
<dbReference type="RefSeq" id="WP_124976797.1">
    <property type="nucleotide sequence ID" value="NZ_BFFP01000021.1"/>
</dbReference>
<keyword evidence="1" id="KW-0813">Transport</keyword>
<dbReference type="OrthoDB" id="2284648at2"/>
<organism evidence="4 5">
    <name type="scientific">Ligilactobacillus salitolerans</name>
    <dbReference type="NCBI Taxonomy" id="1808352"/>
    <lineage>
        <taxon>Bacteria</taxon>
        <taxon>Bacillati</taxon>
        <taxon>Bacillota</taxon>
        <taxon>Bacilli</taxon>
        <taxon>Lactobacillales</taxon>
        <taxon>Lactobacillaceae</taxon>
        <taxon>Ligilactobacillus</taxon>
    </lineage>
</organism>
<dbReference type="PANTHER" id="PTHR34982">
    <property type="entry name" value="YOP PROTEINS TRANSLOCATION PROTEIN L"/>
    <property type="match status" value="1"/>
</dbReference>
<comment type="caution">
    <text evidence="4">The sequence shown here is derived from an EMBL/GenBank/DDBJ whole genome shotgun (WGS) entry which is preliminary data.</text>
</comment>
<sequence>MQLSSNVLKQQQGPLVAKKITLKTSDFINRAPKTETAPELVALDRELAQKTVAYQQELKKMKAAMLAEAKKEAADLKKKAYRTGLAEGKKAGFEQAFNEGNAKIAVLVEQAQKNVEQALEEVQTYKEQKQADFQKFAVGLAEVLLKTQLELDPAKITQLLSPLLFEFEKPDEVLMIWANSNYHDPLVSKMERIKQEVPDLRYVIFDDDHLEALQLKIESNEAVVEIDFEQELHDFLEQL</sequence>
<evidence type="ECO:0000256" key="1">
    <source>
        <dbReference type="ARBA" id="ARBA00022448"/>
    </source>
</evidence>
<dbReference type="GO" id="GO:0015031">
    <property type="term" value="P:protein transport"/>
    <property type="evidence" value="ECO:0007669"/>
    <property type="project" value="UniProtKB-KW"/>
</dbReference>
<dbReference type="GO" id="GO:0005829">
    <property type="term" value="C:cytosol"/>
    <property type="evidence" value="ECO:0007669"/>
    <property type="project" value="TreeGrafter"/>
</dbReference>
<accession>A0A401ITR4</accession>
<keyword evidence="3" id="KW-0175">Coiled coil</keyword>
<dbReference type="PANTHER" id="PTHR34982:SF1">
    <property type="entry name" value="FLAGELLAR ASSEMBLY PROTEIN FLIH"/>
    <property type="match status" value="1"/>
</dbReference>
<dbReference type="InterPro" id="IPR051472">
    <property type="entry name" value="T3SS_Stator/FliH"/>
</dbReference>
<dbReference type="Proteomes" id="UP000286848">
    <property type="component" value="Unassembled WGS sequence"/>
</dbReference>
<proteinExistence type="predicted"/>